<proteinExistence type="predicted"/>
<evidence type="ECO:0000313" key="2">
    <source>
        <dbReference type="Proteomes" id="UP001054945"/>
    </source>
</evidence>
<sequence>MCRSKQRKASIPIVDWGELYGVKQQKRGLTLTMGLRQGFSSRKDKGVGWGLPYVTSLDSTNITLNGDGTLVLTFGRVTSQDGRCTCHMLLLGQREGGIYYDPFPIHPLWGCHFCPFKFQFDTGIEDENSTGRNYFNCCMKECHGGHLPREEEEKKLSHPYKVDLKWPAAMIEDGMTSFSRS</sequence>
<gene>
    <name evidence="1" type="ORF">CEXT_689441</name>
</gene>
<dbReference type="Proteomes" id="UP001054945">
    <property type="component" value="Unassembled WGS sequence"/>
</dbReference>
<protein>
    <submittedName>
        <fullName evidence="1">Uncharacterized protein</fullName>
    </submittedName>
</protein>
<name>A0AAV4RMZ2_CAEEX</name>
<accession>A0AAV4RMZ2</accession>
<reference evidence="1 2" key="1">
    <citation type="submission" date="2021-06" db="EMBL/GenBank/DDBJ databases">
        <title>Caerostris extrusa draft genome.</title>
        <authorList>
            <person name="Kono N."/>
            <person name="Arakawa K."/>
        </authorList>
    </citation>
    <scope>NUCLEOTIDE SEQUENCE [LARGE SCALE GENOMIC DNA]</scope>
</reference>
<evidence type="ECO:0000313" key="1">
    <source>
        <dbReference type="EMBL" id="GIY23618.1"/>
    </source>
</evidence>
<dbReference type="AlphaFoldDB" id="A0AAV4RMZ2"/>
<comment type="caution">
    <text evidence="1">The sequence shown here is derived from an EMBL/GenBank/DDBJ whole genome shotgun (WGS) entry which is preliminary data.</text>
</comment>
<organism evidence="1 2">
    <name type="scientific">Caerostris extrusa</name>
    <name type="common">Bark spider</name>
    <name type="synonym">Caerostris bankana</name>
    <dbReference type="NCBI Taxonomy" id="172846"/>
    <lineage>
        <taxon>Eukaryota</taxon>
        <taxon>Metazoa</taxon>
        <taxon>Ecdysozoa</taxon>
        <taxon>Arthropoda</taxon>
        <taxon>Chelicerata</taxon>
        <taxon>Arachnida</taxon>
        <taxon>Araneae</taxon>
        <taxon>Araneomorphae</taxon>
        <taxon>Entelegynae</taxon>
        <taxon>Araneoidea</taxon>
        <taxon>Araneidae</taxon>
        <taxon>Caerostris</taxon>
    </lineage>
</organism>
<keyword evidence="2" id="KW-1185">Reference proteome</keyword>
<dbReference type="EMBL" id="BPLR01008294">
    <property type="protein sequence ID" value="GIY23618.1"/>
    <property type="molecule type" value="Genomic_DNA"/>
</dbReference>